<evidence type="ECO:0008006" key="4">
    <source>
        <dbReference type="Google" id="ProtNLM"/>
    </source>
</evidence>
<accession>A0A921JRT4</accession>
<feature type="signal peptide" evidence="1">
    <location>
        <begin position="1"/>
        <end position="26"/>
    </location>
</feature>
<feature type="chain" id="PRO_5037610269" description="Squalene cyclase C-terminal domain-containing protein" evidence="1">
    <location>
        <begin position="27"/>
        <end position="295"/>
    </location>
</feature>
<dbReference type="AlphaFoldDB" id="A0A921JRT4"/>
<comment type="caution">
    <text evidence="2">The sequence shown here is derived from an EMBL/GenBank/DDBJ whole genome shotgun (WGS) entry which is preliminary data.</text>
</comment>
<dbReference type="SUPFAM" id="SSF48239">
    <property type="entry name" value="Terpenoid cyclases/Protein prenyltransferases"/>
    <property type="match status" value="1"/>
</dbReference>
<evidence type="ECO:0000313" key="2">
    <source>
        <dbReference type="EMBL" id="HJE52506.1"/>
    </source>
</evidence>
<feature type="non-terminal residue" evidence="2">
    <location>
        <position position="295"/>
    </location>
</feature>
<dbReference type="Proteomes" id="UP000712713">
    <property type="component" value="Unassembled WGS sequence"/>
</dbReference>
<protein>
    <recommendedName>
        <fullName evidence="4">Squalene cyclase C-terminal domain-containing protein</fullName>
    </recommendedName>
</protein>
<reference evidence="2" key="1">
    <citation type="journal article" date="2021" name="PeerJ">
        <title>Extensive microbial diversity within the chicken gut microbiome revealed by metagenomics and culture.</title>
        <authorList>
            <person name="Gilroy R."/>
            <person name="Ravi A."/>
            <person name="Getino M."/>
            <person name="Pursley I."/>
            <person name="Horton D.L."/>
            <person name="Alikhan N.F."/>
            <person name="Baker D."/>
            <person name="Gharbi K."/>
            <person name="Hall N."/>
            <person name="Watson M."/>
            <person name="Adriaenssens E.M."/>
            <person name="Foster-Nyarko E."/>
            <person name="Jarju S."/>
            <person name="Secka A."/>
            <person name="Antonio M."/>
            <person name="Oren A."/>
            <person name="Chaudhuri R.R."/>
            <person name="La Ragione R."/>
            <person name="Hildebrand F."/>
            <person name="Pallen M.J."/>
        </authorList>
    </citation>
    <scope>NUCLEOTIDE SEQUENCE</scope>
    <source>
        <strain evidence="2">ChiGjej3B3-7470</strain>
    </source>
</reference>
<evidence type="ECO:0000313" key="3">
    <source>
        <dbReference type="Proteomes" id="UP000712713"/>
    </source>
</evidence>
<sequence length="295" mass="30111">MRTGTRLLAFPLIVGLAAAAPLPATADAPGADAAVEWMYSKTLDSGLIESFPGWGDVGLTFDSILAGAATDAPREMIDKWVAGTEADFYDKYVWDEGDGLRWTPGVVGKAVVALDAVGVSTTDFAGTNPQDLAVESLTLGAEPGWVGAPDDPTGSNAFAQALVMMAVARTGDLPAEPVEFVAAKQCDDGGFPMFFQTGKSCAEAGSSSDPDGTALITMALLAAKADGVAAADAPLQKATSWLVSMQRDNGSYFGAVPWTAVENTNSTGLISGVLAGINAGVAADAATWVSSLQVP</sequence>
<evidence type="ECO:0000256" key="1">
    <source>
        <dbReference type="SAM" id="SignalP"/>
    </source>
</evidence>
<dbReference type="InterPro" id="IPR008930">
    <property type="entry name" value="Terpenoid_cyclase/PrenylTrfase"/>
</dbReference>
<name>A0A921JRT4_9ACTN</name>
<reference evidence="2" key="2">
    <citation type="submission" date="2021-09" db="EMBL/GenBank/DDBJ databases">
        <authorList>
            <person name="Gilroy R."/>
        </authorList>
    </citation>
    <scope>NUCLEOTIDE SEQUENCE</scope>
    <source>
        <strain evidence="2">ChiGjej3B3-7470</strain>
    </source>
</reference>
<proteinExistence type="predicted"/>
<organism evidence="2 3">
    <name type="scientific">Tessaracoccus flavescens</name>
    <dbReference type="NCBI Taxonomy" id="399497"/>
    <lineage>
        <taxon>Bacteria</taxon>
        <taxon>Bacillati</taxon>
        <taxon>Actinomycetota</taxon>
        <taxon>Actinomycetes</taxon>
        <taxon>Propionibacteriales</taxon>
        <taxon>Propionibacteriaceae</taxon>
        <taxon>Tessaracoccus</taxon>
    </lineage>
</organism>
<dbReference type="EMBL" id="DYZF01000283">
    <property type="protein sequence ID" value="HJE52506.1"/>
    <property type="molecule type" value="Genomic_DNA"/>
</dbReference>
<gene>
    <name evidence="2" type="ORF">K8V15_11125</name>
</gene>
<keyword evidence="1" id="KW-0732">Signal</keyword>
<dbReference type="Gene3D" id="1.50.10.20">
    <property type="match status" value="1"/>
</dbReference>